<dbReference type="AlphaFoldDB" id="B0D501"/>
<dbReference type="GeneID" id="6074553"/>
<evidence type="ECO:0000313" key="3">
    <source>
        <dbReference type="Proteomes" id="UP000001194"/>
    </source>
</evidence>
<accession>B0D501</accession>
<evidence type="ECO:0000256" key="1">
    <source>
        <dbReference type="SAM" id="MobiDB-lite"/>
    </source>
</evidence>
<feature type="region of interest" description="Disordered" evidence="1">
    <location>
        <begin position="1"/>
        <end position="24"/>
    </location>
</feature>
<reference evidence="2 3" key="1">
    <citation type="journal article" date="2008" name="Nature">
        <title>The genome of Laccaria bicolor provides insights into mycorrhizal symbiosis.</title>
        <authorList>
            <person name="Martin F."/>
            <person name="Aerts A."/>
            <person name="Ahren D."/>
            <person name="Brun A."/>
            <person name="Danchin E.G.J."/>
            <person name="Duchaussoy F."/>
            <person name="Gibon J."/>
            <person name="Kohler A."/>
            <person name="Lindquist E."/>
            <person name="Pereda V."/>
            <person name="Salamov A."/>
            <person name="Shapiro H.J."/>
            <person name="Wuyts J."/>
            <person name="Blaudez D."/>
            <person name="Buee M."/>
            <person name="Brokstein P."/>
            <person name="Canbaeck B."/>
            <person name="Cohen D."/>
            <person name="Courty P.E."/>
            <person name="Coutinho P.M."/>
            <person name="Delaruelle C."/>
            <person name="Detter J.C."/>
            <person name="Deveau A."/>
            <person name="DiFazio S."/>
            <person name="Duplessis S."/>
            <person name="Fraissinet-Tachet L."/>
            <person name="Lucic E."/>
            <person name="Frey-Klett P."/>
            <person name="Fourrey C."/>
            <person name="Feussner I."/>
            <person name="Gay G."/>
            <person name="Grimwood J."/>
            <person name="Hoegger P.J."/>
            <person name="Jain P."/>
            <person name="Kilaru S."/>
            <person name="Labbe J."/>
            <person name="Lin Y.C."/>
            <person name="Legue V."/>
            <person name="Le Tacon F."/>
            <person name="Marmeisse R."/>
            <person name="Melayah D."/>
            <person name="Montanini B."/>
            <person name="Muratet M."/>
            <person name="Nehls U."/>
            <person name="Niculita-Hirzel H."/>
            <person name="Oudot-Le Secq M.P."/>
            <person name="Peter M."/>
            <person name="Quesneville H."/>
            <person name="Rajashekar B."/>
            <person name="Reich M."/>
            <person name="Rouhier N."/>
            <person name="Schmutz J."/>
            <person name="Yin T."/>
            <person name="Chalot M."/>
            <person name="Henrissat B."/>
            <person name="Kuees U."/>
            <person name="Lucas S."/>
            <person name="Van de Peer Y."/>
            <person name="Podila G.K."/>
            <person name="Polle A."/>
            <person name="Pukkila P.J."/>
            <person name="Richardson P.M."/>
            <person name="Rouze P."/>
            <person name="Sanders I.R."/>
            <person name="Stajich J.E."/>
            <person name="Tunlid A."/>
            <person name="Tuskan G."/>
            <person name="Grigoriev I.V."/>
        </authorList>
    </citation>
    <scope>NUCLEOTIDE SEQUENCE [LARGE SCALE GENOMIC DNA]</scope>
    <source>
        <strain evidence="3">S238N-H82 / ATCC MYA-4686</strain>
    </source>
</reference>
<proteinExistence type="predicted"/>
<dbReference type="EMBL" id="DS547097">
    <property type="protein sequence ID" value="EDR10651.1"/>
    <property type="molecule type" value="Genomic_DNA"/>
</dbReference>
<feature type="compositionally biased region" description="Acidic residues" evidence="1">
    <location>
        <begin position="212"/>
        <end position="227"/>
    </location>
</feature>
<feature type="compositionally biased region" description="Basic and acidic residues" evidence="1">
    <location>
        <begin position="9"/>
        <end position="23"/>
    </location>
</feature>
<sequence>MQSGFGPDGTDRFPQEHQAKPSTDESVIGKHFVIGAESALEGIQGKETVIETAFADFQIARLEYAVLAGYNEALMQSGTGYLPEIHVFCSVDIAQRTESLVTRLGKILSPLPGVLFTPTSTYRIPVFQNDETLLSWDELVFSRTERYADIRSSVAPTSIQVVSCPQGSWSDGGTSAPSGFGGNELRVGDSEMKDTDDAGNDQGEDEKSGDREGDDGNPDHEDPDDPTDGSLTSSLPAISFDTQAKVCATTANTASPKVFQELQVNGRLIIQSYPPRSKPKRLPKSCVEFKRLKFQGRRAIPTRGYEQVHARVVIDAKEELTRVDAIKPSRTPAIGLESTEVTTRQSSSALGFSGSAGLGTPSIKGMFSGHLGAESSSYLETRNYGSRITQGDSYGVVWWGFNVDDPHAQEAGIELLDTLPSAEFHFLGKNASLPARLHVEVVSCWSLISSCENRQSWIQALIGLAKPKGLSYSNLCQIVQLEIPSTLLEDYEFMSLTHVKQSGCHTQVKLEGSHPVHVTPSVVFLDGPVTPDSGR</sequence>
<keyword evidence="3" id="KW-1185">Reference proteome</keyword>
<evidence type="ECO:0000313" key="2">
    <source>
        <dbReference type="EMBL" id="EDR10651.1"/>
    </source>
</evidence>
<feature type="compositionally biased region" description="Basic and acidic residues" evidence="1">
    <location>
        <begin position="186"/>
        <end position="196"/>
    </location>
</feature>
<dbReference type="InParanoid" id="B0D501"/>
<organism evidence="3">
    <name type="scientific">Laccaria bicolor (strain S238N-H82 / ATCC MYA-4686)</name>
    <name type="common">Bicoloured deceiver</name>
    <name type="synonym">Laccaria laccata var. bicolor</name>
    <dbReference type="NCBI Taxonomy" id="486041"/>
    <lineage>
        <taxon>Eukaryota</taxon>
        <taxon>Fungi</taxon>
        <taxon>Dikarya</taxon>
        <taxon>Basidiomycota</taxon>
        <taxon>Agaricomycotina</taxon>
        <taxon>Agaricomycetes</taxon>
        <taxon>Agaricomycetidae</taxon>
        <taxon>Agaricales</taxon>
        <taxon>Agaricineae</taxon>
        <taxon>Hydnangiaceae</taxon>
        <taxon>Laccaria</taxon>
    </lineage>
</organism>
<dbReference type="HOGENOM" id="CLU_029866_0_0_1"/>
<gene>
    <name evidence="2" type="ORF">LACBIDRAFT_317360</name>
</gene>
<feature type="compositionally biased region" description="Polar residues" evidence="1">
    <location>
        <begin position="163"/>
        <end position="177"/>
    </location>
</feature>
<dbReference type="KEGG" id="lbc:LACBIDRAFT_317360"/>
<protein>
    <submittedName>
        <fullName evidence="2">Predicted protein</fullName>
    </submittedName>
</protein>
<feature type="region of interest" description="Disordered" evidence="1">
    <location>
        <begin position="163"/>
        <end position="235"/>
    </location>
</feature>
<dbReference type="OrthoDB" id="3067933at2759"/>
<name>B0D501_LACBS</name>
<dbReference type="RefSeq" id="XP_001879101.1">
    <property type="nucleotide sequence ID" value="XM_001879066.1"/>
</dbReference>
<dbReference type="Proteomes" id="UP000001194">
    <property type="component" value="Unassembled WGS sequence"/>
</dbReference>